<proteinExistence type="predicted"/>
<dbReference type="EMBL" id="BGPR01000089">
    <property type="protein sequence ID" value="GBL92797.1"/>
    <property type="molecule type" value="Genomic_DNA"/>
</dbReference>
<protein>
    <submittedName>
        <fullName evidence="1">Uncharacterized protein</fullName>
    </submittedName>
</protein>
<dbReference type="Proteomes" id="UP000499080">
    <property type="component" value="Unassembled WGS sequence"/>
</dbReference>
<evidence type="ECO:0000313" key="1">
    <source>
        <dbReference type="EMBL" id="GBL92797.1"/>
    </source>
</evidence>
<sequence length="157" mass="17642">MITIAYIGELSPGSQQQLSSATQSRSYPSMLINVLHHQFRNSNLCPDKPETTGGDSLIALFFLKPLRLGFFCVRTSHNLGGFSKSFFLFEKKGEERKIFDFFHWPPCLVSIFHPLGILSRLLDAISSLPCCVVITSDSGNLLCSGSSRRILWTNRER</sequence>
<keyword evidence="2" id="KW-1185">Reference proteome</keyword>
<accession>A0A4Y2BM60</accession>
<evidence type="ECO:0000313" key="2">
    <source>
        <dbReference type="Proteomes" id="UP000499080"/>
    </source>
</evidence>
<reference evidence="1 2" key="1">
    <citation type="journal article" date="2019" name="Sci. Rep.">
        <title>Orb-weaving spider Araneus ventricosus genome elucidates the spidroin gene catalogue.</title>
        <authorList>
            <person name="Kono N."/>
            <person name="Nakamura H."/>
            <person name="Ohtoshi R."/>
            <person name="Moran D.A.P."/>
            <person name="Shinohara A."/>
            <person name="Yoshida Y."/>
            <person name="Fujiwara M."/>
            <person name="Mori M."/>
            <person name="Tomita M."/>
            <person name="Arakawa K."/>
        </authorList>
    </citation>
    <scope>NUCLEOTIDE SEQUENCE [LARGE SCALE GENOMIC DNA]</scope>
</reference>
<name>A0A4Y2BM60_ARAVE</name>
<dbReference type="AlphaFoldDB" id="A0A4Y2BM60"/>
<comment type="caution">
    <text evidence="1">The sequence shown here is derived from an EMBL/GenBank/DDBJ whole genome shotgun (WGS) entry which is preliminary data.</text>
</comment>
<gene>
    <name evidence="1" type="ORF">AVEN_4508_1</name>
</gene>
<organism evidence="1 2">
    <name type="scientific">Araneus ventricosus</name>
    <name type="common">Orbweaver spider</name>
    <name type="synonym">Epeira ventricosa</name>
    <dbReference type="NCBI Taxonomy" id="182803"/>
    <lineage>
        <taxon>Eukaryota</taxon>
        <taxon>Metazoa</taxon>
        <taxon>Ecdysozoa</taxon>
        <taxon>Arthropoda</taxon>
        <taxon>Chelicerata</taxon>
        <taxon>Arachnida</taxon>
        <taxon>Araneae</taxon>
        <taxon>Araneomorphae</taxon>
        <taxon>Entelegynae</taxon>
        <taxon>Araneoidea</taxon>
        <taxon>Araneidae</taxon>
        <taxon>Araneus</taxon>
    </lineage>
</organism>